<gene>
    <name evidence="1" type="ORF">NDU88_000084</name>
</gene>
<evidence type="ECO:0000313" key="2">
    <source>
        <dbReference type="Proteomes" id="UP001066276"/>
    </source>
</evidence>
<dbReference type="Proteomes" id="UP001066276">
    <property type="component" value="Chromosome 11"/>
</dbReference>
<evidence type="ECO:0000313" key="1">
    <source>
        <dbReference type="EMBL" id="KAJ1086884.1"/>
    </source>
</evidence>
<dbReference type="EMBL" id="JANPWB010000015">
    <property type="protein sequence ID" value="KAJ1086884.1"/>
    <property type="molecule type" value="Genomic_DNA"/>
</dbReference>
<dbReference type="AlphaFoldDB" id="A0AAV7L972"/>
<sequence>MTVPATGTDFKRIPKSANLDAIGLEDKKLLLGTVCNSLRALTHSLSHVVPLASAEVVIRSGVHDSRFAHGRLQFPLFMSKRLYDVLLFYYDFSV</sequence>
<protein>
    <submittedName>
        <fullName evidence="1">Uncharacterized protein</fullName>
    </submittedName>
</protein>
<keyword evidence="2" id="KW-1185">Reference proteome</keyword>
<name>A0AAV7L972_PLEWA</name>
<organism evidence="1 2">
    <name type="scientific">Pleurodeles waltl</name>
    <name type="common">Iberian ribbed newt</name>
    <dbReference type="NCBI Taxonomy" id="8319"/>
    <lineage>
        <taxon>Eukaryota</taxon>
        <taxon>Metazoa</taxon>
        <taxon>Chordata</taxon>
        <taxon>Craniata</taxon>
        <taxon>Vertebrata</taxon>
        <taxon>Euteleostomi</taxon>
        <taxon>Amphibia</taxon>
        <taxon>Batrachia</taxon>
        <taxon>Caudata</taxon>
        <taxon>Salamandroidea</taxon>
        <taxon>Salamandridae</taxon>
        <taxon>Pleurodelinae</taxon>
        <taxon>Pleurodeles</taxon>
    </lineage>
</organism>
<proteinExistence type="predicted"/>
<reference evidence="1" key="1">
    <citation type="journal article" date="2022" name="bioRxiv">
        <title>Sequencing and chromosome-scale assembly of the giantPleurodeles waltlgenome.</title>
        <authorList>
            <person name="Brown T."/>
            <person name="Elewa A."/>
            <person name="Iarovenko S."/>
            <person name="Subramanian E."/>
            <person name="Araus A.J."/>
            <person name="Petzold A."/>
            <person name="Susuki M."/>
            <person name="Suzuki K.-i.T."/>
            <person name="Hayashi T."/>
            <person name="Toyoda A."/>
            <person name="Oliveira C."/>
            <person name="Osipova E."/>
            <person name="Leigh N.D."/>
            <person name="Simon A."/>
            <person name="Yun M.H."/>
        </authorList>
    </citation>
    <scope>NUCLEOTIDE SEQUENCE</scope>
    <source>
        <strain evidence="1">20211129_DDA</strain>
        <tissue evidence="1">Liver</tissue>
    </source>
</reference>
<comment type="caution">
    <text evidence="1">The sequence shown here is derived from an EMBL/GenBank/DDBJ whole genome shotgun (WGS) entry which is preliminary data.</text>
</comment>
<accession>A0AAV7L972</accession>